<gene>
    <name evidence="3" type="primary">LOC113847553</name>
</gene>
<sequence>MVEPPITNFFNFLTDELISMILDHLHDDPFATKSFSQVCKSFHTLESTHRTQLKPRRLEFLPRIIHRYPFISHLDFTLCPCVDDDMLNTLSLAWNSSLRSIDLSRSRFFTHVGLSALALNCTCLVEINLSNRTDLTDLAAREIAEAVNLERLCLGRCKSITDLGIGCIAVKCSKLKHVGLRWCIGVTDFGVGLIAIKCKQIRSLDLSYLPITEKCLHHILQLKHLEDLVLEHCLGIDDEGLATLKASCKSMKMLNLSKCQNISHIGLTSLTNGAHNLEKLILSYSLAVTIDLAKCLQSFPRLQLVKLDCSVGTSSGLKAIGNLCASLKELNLSKCVAVTDDSLSYLVQRHKDLEKLDITCCRKITHASIYCLTNSCSRLTSLRMESCSLVNRDAFLFIGQCQLLEELDVTDTEINDEGLVSISRCTKLSSLKLGLCLKITDNGLKHIANSCSDLKHLDLYRSSRITDEGITAISLGCPSLEVINIAYNNNVTDTSLVSLSKCLKLRTLEIRGCPQISPAGLSNIAVKCRHLEMLDIKKCYKINDSGMIQLAQHSQNLKQIKLSYCSVTDMGLIALASISCLQHISIFNLEGLTSNGLAAVLLACQNLTKVKLNTSFQTLLPQQILQYMEARGCVLVWREKAFETFSLE</sequence>
<dbReference type="GO" id="GO:0019005">
    <property type="term" value="C:SCF ubiquitin ligase complex"/>
    <property type="evidence" value="ECO:0007669"/>
    <property type="project" value="TreeGrafter"/>
</dbReference>
<dbReference type="FunFam" id="3.80.10.10:FF:000276">
    <property type="entry name" value="F-box/LRR-repeat protein 3"/>
    <property type="match status" value="1"/>
</dbReference>
<dbReference type="PANTHER" id="PTHR13318">
    <property type="entry name" value="PARTNER OF PAIRED, ISOFORM B-RELATED"/>
    <property type="match status" value="1"/>
</dbReference>
<evidence type="ECO:0000313" key="3">
    <source>
        <dbReference type="RefSeq" id="XP_027332535.1"/>
    </source>
</evidence>
<reference evidence="2" key="1">
    <citation type="journal article" date="2019" name="Toxins">
        <title>Detection of Abrin-Like and Prepropulchellin-Like Toxin Genes and Transcripts Using Whole Genome Sequencing and Full-Length Transcript Sequencing of Abrus precatorius.</title>
        <authorList>
            <person name="Hovde B.T."/>
            <person name="Daligault H.E."/>
            <person name="Hanschen E.R."/>
            <person name="Kunde Y.A."/>
            <person name="Johnson M.B."/>
            <person name="Starkenburg S.R."/>
            <person name="Johnson S.L."/>
        </authorList>
    </citation>
    <scope>NUCLEOTIDE SEQUENCE [LARGE SCALE GENOMIC DNA]</scope>
</reference>
<dbReference type="FunFam" id="3.80.10.10:FF:001172">
    <property type="entry name" value="Os11g0108932 protein"/>
    <property type="match status" value="1"/>
</dbReference>
<dbReference type="InterPro" id="IPR006553">
    <property type="entry name" value="Leu-rich_rpt_Cys-con_subtyp"/>
</dbReference>
<name>A0A8B8JM43_ABRPR</name>
<dbReference type="Gene3D" id="3.80.10.10">
    <property type="entry name" value="Ribonuclease Inhibitor"/>
    <property type="match status" value="3"/>
</dbReference>
<feature type="domain" description="F-box/LRR-repeat protein 15-like leucin rich repeat" evidence="1">
    <location>
        <begin position="527"/>
        <end position="609"/>
    </location>
</feature>
<dbReference type="SUPFAM" id="SSF81383">
    <property type="entry name" value="F-box domain"/>
    <property type="match status" value="1"/>
</dbReference>
<reference evidence="3" key="2">
    <citation type="submission" date="2025-08" db="UniProtKB">
        <authorList>
            <consortium name="RefSeq"/>
        </authorList>
    </citation>
    <scope>IDENTIFICATION</scope>
    <source>
        <tissue evidence="3">Young leaves</tissue>
    </source>
</reference>
<feature type="domain" description="F-box/LRR-repeat protein 15-like leucin rich repeat" evidence="1">
    <location>
        <begin position="320"/>
        <end position="473"/>
    </location>
</feature>
<protein>
    <submittedName>
        <fullName evidence="3">F-box/LRR-repeat protein 3-like</fullName>
    </submittedName>
</protein>
<evidence type="ECO:0000313" key="2">
    <source>
        <dbReference type="Proteomes" id="UP000694853"/>
    </source>
</evidence>
<dbReference type="GO" id="GO:0031146">
    <property type="term" value="P:SCF-dependent proteasomal ubiquitin-dependent protein catabolic process"/>
    <property type="evidence" value="ECO:0007669"/>
    <property type="project" value="TreeGrafter"/>
</dbReference>
<evidence type="ECO:0000259" key="1">
    <source>
        <dbReference type="Pfam" id="PF25372"/>
    </source>
</evidence>
<dbReference type="InterPro" id="IPR032675">
    <property type="entry name" value="LRR_dom_sf"/>
</dbReference>
<dbReference type="AlphaFoldDB" id="A0A8B8JM43"/>
<dbReference type="OrthoDB" id="550575at2759"/>
<keyword evidence="2" id="KW-1185">Reference proteome</keyword>
<dbReference type="Pfam" id="PF25372">
    <property type="entry name" value="DUF7885"/>
    <property type="match status" value="2"/>
</dbReference>
<dbReference type="Pfam" id="PF13516">
    <property type="entry name" value="LRR_6"/>
    <property type="match status" value="2"/>
</dbReference>
<dbReference type="SMART" id="SM00367">
    <property type="entry name" value="LRR_CC"/>
    <property type="match status" value="15"/>
</dbReference>
<dbReference type="SUPFAM" id="SSF52047">
    <property type="entry name" value="RNI-like"/>
    <property type="match status" value="2"/>
</dbReference>
<dbReference type="PANTHER" id="PTHR13318:SF37">
    <property type="entry name" value="F-BOX DOMAIN-CONTAINING PROTEIN"/>
    <property type="match status" value="1"/>
</dbReference>
<dbReference type="KEGG" id="aprc:113847553"/>
<dbReference type="InterPro" id="IPR001611">
    <property type="entry name" value="Leu-rich_rpt"/>
</dbReference>
<dbReference type="RefSeq" id="XP_027332535.1">
    <property type="nucleotide sequence ID" value="XM_027476734.1"/>
</dbReference>
<proteinExistence type="predicted"/>
<accession>A0A8B8JM43</accession>
<dbReference type="InterPro" id="IPR036047">
    <property type="entry name" value="F-box-like_dom_sf"/>
</dbReference>
<dbReference type="Proteomes" id="UP000694853">
    <property type="component" value="Unplaced"/>
</dbReference>
<dbReference type="InterPro" id="IPR057207">
    <property type="entry name" value="FBXL15_LRR"/>
</dbReference>
<organism evidence="2 3">
    <name type="scientific">Abrus precatorius</name>
    <name type="common">Indian licorice</name>
    <name type="synonym">Glycine abrus</name>
    <dbReference type="NCBI Taxonomy" id="3816"/>
    <lineage>
        <taxon>Eukaryota</taxon>
        <taxon>Viridiplantae</taxon>
        <taxon>Streptophyta</taxon>
        <taxon>Embryophyta</taxon>
        <taxon>Tracheophyta</taxon>
        <taxon>Spermatophyta</taxon>
        <taxon>Magnoliopsida</taxon>
        <taxon>eudicotyledons</taxon>
        <taxon>Gunneridae</taxon>
        <taxon>Pentapetalae</taxon>
        <taxon>rosids</taxon>
        <taxon>fabids</taxon>
        <taxon>Fabales</taxon>
        <taxon>Fabaceae</taxon>
        <taxon>Papilionoideae</taxon>
        <taxon>50 kb inversion clade</taxon>
        <taxon>NPAAA clade</taxon>
        <taxon>indigoferoid/millettioid clade</taxon>
        <taxon>Abreae</taxon>
        <taxon>Abrus</taxon>
    </lineage>
</organism>
<dbReference type="GeneID" id="113847553"/>